<name>A0ABS9CZ45_9RHOB</name>
<evidence type="ECO:0000256" key="1">
    <source>
        <dbReference type="ARBA" id="ARBA00004167"/>
    </source>
</evidence>
<dbReference type="EMBL" id="JAKGAQ010000004">
    <property type="protein sequence ID" value="MCF2872464.1"/>
    <property type="molecule type" value="Genomic_DNA"/>
</dbReference>
<dbReference type="PANTHER" id="PTHR21461">
    <property type="entry name" value="GLYCOSYLTRANSFERASE FAMILY 92 PROTEIN"/>
    <property type="match status" value="1"/>
</dbReference>
<dbReference type="InterPro" id="IPR029044">
    <property type="entry name" value="Nucleotide-diphossugar_trans"/>
</dbReference>
<dbReference type="RefSeq" id="WP_235226790.1">
    <property type="nucleotide sequence ID" value="NZ_JAKGAQ010000004.1"/>
</dbReference>
<evidence type="ECO:0000256" key="5">
    <source>
        <dbReference type="ARBA" id="ARBA00022989"/>
    </source>
</evidence>
<evidence type="ECO:0000313" key="7">
    <source>
        <dbReference type="EMBL" id="MCF2872464.1"/>
    </source>
</evidence>
<dbReference type="Pfam" id="PF01697">
    <property type="entry name" value="Glyco_transf_92"/>
    <property type="match status" value="1"/>
</dbReference>
<proteinExistence type="predicted"/>
<keyword evidence="8" id="KW-1185">Reference proteome</keyword>
<evidence type="ECO:0000313" key="8">
    <source>
        <dbReference type="Proteomes" id="UP001200557"/>
    </source>
</evidence>
<organism evidence="7 8">
    <name type="scientific">Octadecabacter dasysiphoniae</name>
    <dbReference type="NCBI Taxonomy" id="2909341"/>
    <lineage>
        <taxon>Bacteria</taxon>
        <taxon>Pseudomonadati</taxon>
        <taxon>Pseudomonadota</taxon>
        <taxon>Alphaproteobacteria</taxon>
        <taxon>Rhodobacterales</taxon>
        <taxon>Roseobacteraceae</taxon>
        <taxon>Octadecabacter</taxon>
    </lineage>
</organism>
<comment type="caution">
    <text evidence="7">The sequence shown here is derived from an EMBL/GenBank/DDBJ whole genome shotgun (WGS) entry which is preliminary data.</text>
</comment>
<dbReference type="Proteomes" id="UP001200557">
    <property type="component" value="Unassembled WGS sequence"/>
</dbReference>
<reference evidence="7 8" key="1">
    <citation type="submission" date="2022-01" db="EMBL/GenBank/DDBJ databases">
        <title>Octadecabacter sp. nov., isolated from a marine alga.</title>
        <authorList>
            <person name="Jin M.S."/>
            <person name="Kim H.M."/>
            <person name="Han D.M."/>
            <person name="Jung J.J."/>
            <person name="Jeon C.O."/>
        </authorList>
    </citation>
    <scope>NUCLEOTIDE SEQUENCE [LARGE SCALE GENOMIC DNA]</scope>
    <source>
        <strain evidence="7 8">G9-8</strain>
    </source>
</reference>
<sequence length="309" mass="33066">MWPFRPKTPPRASRIAIKPPVADAVQAPLALVLIVRNEAARLYDWLTFHALAGVSHVFIYDNASDDDTVAIAQAFTGCDVTVIPWVLNTSEARTGMILPRQILAYAHAISTFGGGFKRMGFIDTDEYLVPKDHATLPAALAALNHPANLSLPWAMFGHNGHDGPASDAVPFAYTARAAVSQGPLLNYKCIVDPCALTQVSTHKFEVAGSNKTTNTRGAIATNKTRSGAFVCDDVIQMNHYYLMSRSEMRAKMDNPAVSGTDPAKRGAAIAKKAALIEAAPVQDDAAVAFLARHGITTTAQLRAKFAGPA</sequence>
<accession>A0ABS9CZ45</accession>
<keyword evidence="2" id="KW-0328">Glycosyltransferase</keyword>
<keyword evidence="6" id="KW-0472">Membrane</keyword>
<dbReference type="SUPFAM" id="SSF53448">
    <property type="entry name" value="Nucleotide-diphospho-sugar transferases"/>
    <property type="match status" value="1"/>
</dbReference>
<evidence type="ECO:0000256" key="2">
    <source>
        <dbReference type="ARBA" id="ARBA00022676"/>
    </source>
</evidence>
<evidence type="ECO:0000256" key="6">
    <source>
        <dbReference type="ARBA" id="ARBA00023136"/>
    </source>
</evidence>
<gene>
    <name evidence="7" type="ORF">L0664_15420</name>
</gene>
<dbReference type="InterPro" id="IPR008166">
    <property type="entry name" value="Glyco_transf_92"/>
</dbReference>
<keyword evidence="4" id="KW-0812">Transmembrane</keyword>
<protein>
    <submittedName>
        <fullName evidence="7">Glycosyltransferase family 2 protein</fullName>
    </submittedName>
</protein>
<keyword evidence="3" id="KW-0808">Transferase</keyword>
<evidence type="ECO:0000256" key="3">
    <source>
        <dbReference type="ARBA" id="ARBA00022679"/>
    </source>
</evidence>
<dbReference type="PANTHER" id="PTHR21461:SF69">
    <property type="entry name" value="GLYCOSYLTRANSFERASE FAMILY 92 PROTEIN"/>
    <property type="match status" value="1"/>
</dbReference>
<comment type="subcellular location">
    <subcellularLocation>
        <location evidence="1">Membrane</location>
        <topology evidence="1">Single-pass membrane protein</topology>
    </subcellularLocation>
</comment>
<keyword evidence="5" id="KW-1133">Transmembrane helix</keyword>
<evidence type="ECO:0000256" key="4">
    <source>
        <dbReference type="ARBA" id="ARBA00022692"/>
    </source>
</evidence>